<dbReference type="Gene3D" id="1.25.40.20">
    <property type="entry name" value="Ankyrin repeat-containing domain"/>
    <property type="match status" value="1"/>
</dbReference>
<dbReference type="InterPro" id="IPR002110">
    <property type="entry name" value="Ankyrin_rpt"/>
</dbReference>
<keyword evidence="3" id="KW-1185">Reference proteome</keyword>
<organism evidence="2 3">
    <name type="scientific">Protopolystoma xenopodis</name>
    <dbReference type="NCBI Taxonomy" id="117903"/>
    <lineage>
        <taxon>Eukaryota</taxon>
        <taxon>Metazoa</taxon>
        <taxon>Spiralia</taxon>
        <taxon>Lophotrochozoa</taxon>
        <taxon>Platyhelminthes</taxon>
        <taxon>Monogenea</taxon>
        <taxon>Polyopisthocotylea</taxon>
        <taxon>Polystomatidea</taxon>
        <taxon>Polystomatidae</taxon>
        <taxon>Protopolystoma</taxon>
    </lineage>
</organism>
<dbReference type="PROSITE" id="PS50297">
    <property type="entry name" value="ANK_REP_REGION"/>
    <property type="match status" value="1"/>
</dbReference>
<accession>A0A3S5CMY6</accession>
<gene>
    <name evidence="2" type="ORF">PXEA_LOCUS15510</name>
</gene>
<reference evidence="2" key="1">
    <citation type="submission" date="2018-11" db="EMBL/GenBank/DDBJ databases">
        <authorList>
            <consortium name="Pathogen Informatics"/>
        </authorList>
    </citation>
    <scope>NUCLEOTIDE SEQUENCE</scope>
</reference>
<dbReference type="OrthoDB" id="9995210at2759"/>
<sequence length="91" mass="10156">MRWFGQPIVNHNFFLFHLQGFSDCVKCLIDAGAKLGHLDRSALSVLHYAVDGENTRVIRQLIDAGANVNSPDSDMLWTPLLRCGKENISSL</sequence>
<protein>
    <submittedName>
        <fullName evidence="2">Uncharacterized protein</fullName>
    </submittedName>
</protein>
<evidence type="ECO:0000313" key="2">
    <source>
        <dbReference type="EMBL" id="VEL22070.1"/>
    </source>
</evidence>
<dbReference type="InterPro" id="IPR036770">
    <property type="entry name" value="Ankyrin_rpt-contain_sf"/>
</dbReference>
<keyword evidence="1" id="KW-0040">ANK repeat</keyword>
<proteinExistence type="predicted"/>
<dbReference type="EMBL" id="CAAALY010054550">
    <property type="protein sequence ID" value="VEL22070.1"/>
    <property type="molecule type" value="Genomic_DNA"/>
</dbReference>
<dbReference type="SUPFAM" id="SSF48403">
    <property type="entry name" value="Ankyrin repeat"/>
    <property type="match status" value="1"/>
</dbReference>
<dbReference type="Pfam" id="PF12796">
    <property type="entry name" value="Ank_2"/>
    <property type="match status" value="1"/>
</dbReference>
<evidence type="ECO:0000313" key="3">
    <source>
        <dbReference type="Proteomes" id="UP000784294"/>
    </source>
</evidence>
<name>A0A3S5CMY6_9PLAT</name>
<feature type="repeat" description="ANK" evidence="1">
    <location>
        <begin position="41"/>
        <end position="73"/>
    </location>
</feature>
<dbReference type="PROSITE" id="PS50088">
    <property type="entry name" value="ANK_REPEAT"/>
    <property type="match status" value="1"/>
</dbReference>
<dbReference type="AlphaFoldDB" id="A0A3S5CMY6"/>
<dbReference type="Proteomes" id="UP000784294">
    <property type="component" value="Unassembled WGS sequence"/>
</dbReference>
<evidence type="ECO:0000256" key="1">
    <source>
        <dbReference type="PROSITE-ProRule" id="PRU00023"/>
    </source>
</evidence>
<comment type="caution">
    <text evidence="2">The sequence shown here is derived from an EMBL/GenBank/DDBJ whole genome shotgun (WGS) entry which is preliminary data.</text>
</comment>